<reference evidence="3" key="1">
    <citation type="journal article" date="2019" name="Int. J. Syst. Evol. Microbiol.">
        <title>The Global Catalogue of Microorganisms (GCM) 10K type strain sequencing project: providing services to taxonomists for standard genome sequencing and annotation.</title>
        <authorList>
            <consortium name="The Broad Institute Genomics Platform"/>
            <consortium name="The Broad Institute Genome Sequencing Center for Infectious Disease"/>
            <person name="Wu L."/>
            <person name="Ma J."/>
        </authorList>
    </citation>
    <scope>NUCLEOTIDE SEQUENCE [LARGE SCALE GENOMIC DNA]</scope>
    <source>
        <strain evidence="3">NBRC 108723</strain>
    </source>
</reference>
<proteinExistence type="predicted"/>
<feature type="transmembrane region" description="Helical" evidence="1">
    <location>
        <begin position="20"/>
        <end position="35"/>
    </location>
</feature>
<gene>
    <name evidence="2" type="ORF">GCM10007938_31730</name>
</gene>
<comment type="caution">
    <text evidence="2">The sequence shown here is derived from an EMBL/GenBank/DDBJ whole genome shotgun (WGS) entry which is preliminary data.</text>
</comment>
<keyword evidence="1" id="KW-0812">Transmembrane</keyword>
<evidence type="ECO:0000313" key="2">
    <source>
        <dbReference type="EMBL" id="GLT19391.1"/>
    </source>
</evidence>
<keyword evidence="3" id="KW-1185">Reference proteome</keyword>
<sequence>MLYRYGVYSKIIALVDLDEWYMGLYILLIYVHLIDDDRYEIILKTDDSFFDISVFSRGIGVE</sequence>
<accession>A0ABQ6F399</accession>
<keyword evidence="1" id="KW-0472">Membrane</keyword>
<evidence type="ECO:0000256" key="1">
    <source>
        <dbReference type="SAM" id="Phobius"/>
    </source>
</evidence>
<dbReference type="EMBL" id="BSPW01000074">
    <property type="protein sequence ID" value="GLT19391.1"/>
    <property type="molecule type" value="Genomic_DNA"/>
</dbReference>
<dbReference type="Proteomes" id="UP001157138">
    <property type="component" value="Unassembled WGS sequence"/>
</dbReference>
<name>A0ABQ6F399_9VIBR</name>
<protein>
    <submittedName>
        <fullName evidence="2">Uncharacterized protein</fullName>
    </submittedName>
</protein>
<keyword evidence="1" id="KW-1133">Transmembrane helix</keyword>
<organism evidence="2 3">
    <name type="scientific">Vibrio zhanjiangensis</name>
    <dbReference type="NCBI Taxonomy" id="1046128"/>
    <lineage>
        <taxon>Bacteria</taxon>
        <taxon>Pseudomonadati</taxon>
        <taxon>Pseudomonadota</taxon>
        <taxon>Gammaproteobacteria</taxon>
        <taxon>Vibrionales</taxon>
        <taxon>Vibrionaceae</taxon>
        <taxon>Vibrio</taxon>
    </lineage>
</organism>
<evidence type="ECO:0000313" key="3">
    <source>
        <dbReference type="Proteomes" id="UP001157138"/>
    </source>
</evidence>